<accession>A0AAT9G6X1</accession>
<dbReference type="SUPFAM" id="SSF103473">
    <property type="entry name" value="MFS general substrate transporter"/>
    <property type="match status" value="1"/>
</dbReference>
<protein>
    <recommendedName>
        <fullName evidence="7">Proline/betaine transporter</fullName>
    </recommendedName>
</protein>
<evidence type="ECO:0000313" key="6">
    <source>
        <dbReference type="EMBL" id="BFD45525.1"/>
    </source>
</evidence>
<dbReference type="AlphaFoldDB" id="A0AAT9G6X1"/>
<feature type="transmembrane region" description="Helical" evidence="5">
    <location>
        <begin position="159"/>
        <end position="176"/>
    </location>
</feature>
<feature type="transmembrane region" description="Helical" evidence="5">
    <location>
        <begin position="245"/>
        <end position="266"/>
    </location>
</feature>
<dbReference type="PANTHER" id="PTHR43528:SF7">
    <property type="entry name" value="MFS TRANSPORTER"/>
    <property type="match status" value="1"/>
</dbReference>
<dbReference type="Gene3D" id="1.20.1250.20">
    <property type="entry name" value="MFS general substrate transporter like domains"/>
    <property type="match status" value="1"/>
</dbReference>
<evidence type="ECO:0000256" key="2">
    <source>
        <dbReference type="ARBA" id="ARBA00022448"/>
    </source>
</evidence>
<evidence type="ECO:0000256" key="5">
    <source>
        <dbReference type="SAM" id="Phobius"/>
    </source>
</evidence>
<dbReference type="PANTHER" id="PTHR43528">
    <property type="entry name" value="ALPHA-KETOGLUTARATE PERMEASE"/>
    <property type="match status" value="1"/>
</dbReference>
<proteinExistence type="predicted"/>
<keyword evidence="5" id="KW-0812">Transmembrane</keyword>
<dbReference type="EMBL" id="AP029170">
    <property type="protein sequence ID" value="BFD45525.1"/>
    <property type="molecule type" value="Genomic_DNA"/>
</dbReference>
<evidence type="ECO:0000256" key="3">
    <source>
        <dbReference type="ARBA" id="ARBA00022475"/>
    </source>
</evidence>
<feature type="transmembrane region" description="Helical" evidence="5">
    <location>
        <begin position="88"/>
        <end position="108"/>
    </location>
</feature>
<keyword evidence="5" id="KW-1133">Transmembrane helix</keyword>
<feature type="transmembrane region" description="Helical" evidence="5">
    <location>
        <begin position="25"/>
        <end position="46"/>
    </location>
</feature>
<evidence type="ECO:0008006" key="7">
    <source>
        <dbReference type="Google" id="ProtNLM"/>
    </source>
</evidence>
<organism evidence="6">
    <name type="scientific">Candidatus Tisiphia endosymbiont of Sergentomyia squamirostris</name>
    <dbReference type="NCBI Taxonomy" id="3113639"/>
    <lineage>
        <taxon>Bacteria</taxon>
        <taxon>Pseudomonadati</taxon>
        <taxon>Pseudomonadota</taxon>
        <taxon>Alphaproteobacteria</taxon>
        <taxon>Rickettsiales</taxon>
        <taxon>Rickettsiaceae</taxon>
        <taxon>Rickettsieae</taxon>
        <taxon>Candidatus Tisiphia</taxon>
    </lineage>
</organism>
<comment type="subcellular location">
    <subcellularLocation>
        <location evidence="1">Cell membrane</location>
        <topology evidence="1">Multi-pass membrane protein</topology>
    </subcellularLocation>
</comment>
<dbReference type="InterPro" id="IPR051084">
    <property type="entry name" value="H+-coupled_symporters"/>
</dbReference>
<reference evidence="6" key="1">
    <citation type="submission" date="2024-01" db="EMBL/GenBank/DDBJ databases">
        <title>Sequencing the genomes of a sandfly, Sergentomyia squamirostris, and its two endosymbionts.</title>
        <authorList>
            <person name="Itokawa K."/>
            <person name="Sanjoba C."/>
        </authorList>
    </citation>
    <scope>NUCLEOTIDE SEQUENCE</scope>
    <source>
        <strain evidence="6">RiSSQ</strain>
    </source>
</reference>
<keyword evidence="3" id="KW-1003">Cell membrane</keyword>
<gene>
    <name evidence="6" type="ORF">DMENIID0002_01710</name>
</gene>
<feature type="transmembrane region" description="Helical" evidence="5">
    <location>
        <begin position="128"/>
        <end position="147"/>
    </location>
</feature>
<evidence type="ECO:0000256" key="1">
    <source>
        <dbReference type="ARBA" id="ARBA00004651"/>
    </source>
</evidence>
<keyword evidence="2" id="KW-0813">Transport</keyword>
<keyword evidence="5" id="KW-0472">Membrane</keyword>
<name>A0AAT9G6X1_9RICK</name>
<dbReference type="GO" id="GO:0005886">
    <property type="term" value="C:plasma membrane"/>
    <property type="evidence" value="ECO:0007669"/>
    <property type="project" value="UniProtKB-SubCell"/>
</dbReference>
<dbReference type="GO" id="GO:0015293">
    <property type="term" value="F:symporter activity"/>
    <property type="evidence" value="ECO:0007669"/>
    <property type="project" value="UniProtKB-KW"/>
</dbReference>
<dbReference type="InterPro" id="IPR036259">
    <property type="entry name" value="MFS_trans_sf"/>
</dbReference>
<keyword evidence="4" id="KW-0769">Symport</keyword>
<feature type="transmembrane region" description="Helical" evidence="5">
    <location>
        <begin position="216"/>
        <end position="239"/>
    </location>
</feature>
<sequence>MVSVSLGAVCALAIASLFTSYGFNWRMIFFFGTGIAMIGVVARTALRETPEFADAKRRIKKTFEEFTINTKSLVANPVIQERVSKKTAISYFFMELGQPVWFYFIYIYCSNSMKNSFNFDAGQVIHHNFLVSMVDLLVVITLTFLAYKVHPLKILKTQSIIFFALVLVYPFLLNNINTVGGIFMIQALTAVFAPSTFPASPIFYKAFPVFKRFTYASFTFAISRALMYVVTSFGVVYLIEYLGNYGLLVVMLPIITLYGVGLLHFINLEKVTDSYDSTVT</sequence>
<evidence type="ECO:0000256" key="4">
    <source>
        <dbReference type="ARBA" id="ARBA00022847"/>
    </source>
</evidence>